<evidence type="ECO:0000313" key="5">
    <source>
        <dbReference type="EMBL" id="MEB3366634.1"/>
    </source>
</evidence>
<accession>A0ABU6A5B6</accession>
<dbReference type="PROSITE" id="PS51186">
    <property type="entry name" value="GNAT"/>
    <property type="match status" value="1"/>
</dbReference>
<evidence type="ECO:0000259" key="4">
    <source>
        <dbReference type="PROSITE" id="PS51186"/>
    </source>
</evidence>
<gene>
    <name evidence="5" type="ORF">R4I43_04380</name>
</gene>
<comment type="caution">
    <text evidence="5">The sequence shown here is derived from an EMBL/GenBank/DDBJ whole genome shotgun (WGS) entry which is preliminary data.</text>
</comment>
<dbReference type="InterPro" id="IPR003593">
    <property type="entry name" value="AAA+_ATPase"/>
</dbReference>
<dbReference type="SMART" id="SM00382">
    <property type="entry name" value="AAA"/>
    <property type="match status" value="1"/>
</dbReference>
<evidence type="ECO:0000313" key="6">
    <source>
        <dbReference type="Proteomes" id="UP001327093"/>
    </source>
</evidence>
<dbReference type="PANTHER" id="PTHR23077">
    <property type="entry name" value="AAA-FAMILY ATPASE"/>
    <property type="match status" value="1"/>
</dbReference>
<dbReference type="CDD" id="cd04301">
    <property type="entry name" value="NAT_SF"/>
    <property type="match status" value="1"/>
</dbReference>
<dbReference type="SUPFAM" id="SSF55729">
    <property type="entry name" value="Acyl-CoA N-acyltransferases (Nat)"/>
    <property type="match status" value="1"/>
</dbReference>
<dbReference type="InterPro" id="IPR003959">
    <property type="entry name" value="ATPase_AAA_core"/>
</dbReference>
<evidence type="ECO:0000256" key="3">
    <source>
        <dbReference type="RuleBase" id="RU003651"/>
    </source>
</evidence>
<proteinExistence type="inferred from homology"/>
<dbReference type="Gene3D" id="3.40.50.300">
    <property type="entry name" value="P-loop containing nucleotide triphosphate hydrolases"/>
    <property type="match status" value="1"/>
</dbReference>
<dbReference type="PANTHER" id="PTHR23077:SF171">
    <property type="entry name" value="NUCLEAR VALOSIN-CONTAINING PROTEIN-LIKE"/>
    <property type="match status" value="1"/>
</dbReference>
<dbReference type="CDD" id="cd19481">
    <property type="entry name" value="RecA-like_protease"/>
    <property type="match status" value="1"/>
</dbReference>
<protein>
    <submittedName>
        <fullName evidence="5">Bifunctional GNAT family N-acetyltransferase/ATP-binding protein</fullName>
    </submittedName>
</protein>
<organism evidence="5 6">
    <name type="scientific">Saccharopolyspora mangrovi</name>
    <dbReference type="NCBI Taxonomy" id="3082379"/>
    <lineage>
        <taxon>Bacteria</taxon>
        <taxon>Bacillati</taxon>
        <taxon>Actinomycetota</taxon>
        <taxon>Actinomycetes</taxon>
        <taxon>Pseudonocardiales</taxon>
        <taxon>Pseudonocardiaceae</taxon>
        <taxon>Saccharopolyspora</taxon>
    </lineage>
</organism>
<keyword evidence="2 3" id="KW-0067">ATP-binding</keyword>
<dbReference type="SUPFAM" id="SSF52540">
    <property type="entry name" value="P-loop containing nucleoside triphosphate hydrolases"/>
    <property type="match status" value="1"/>
</dbReference>
<dbReference type="InterPro" id="IPR000182">
    <property type="entry name" value="GNAT_dom"/>
</dbReference>
<feature type="domain" description="N-acetyltransferase" evidence="4">
    <location>
        <begin position="64"/>
        <end position="211"/>
    </location>
</feature>
<dbReference type="RefSeq" id="WP_324264200.1">
    <property type="nucleotide sequence ID" value="NZ_JAWLNX010000002.1"/>
</dbReference>
<dbReference type="Pfam" id="PF00583">
    <property type="entry name" value="Acetyltransf_1"/>
    <property type="match status" value="1"/>
</dbReference>
<evidence type="ECO:0000256" key="2">
    <source>
        <dbReference type="ARBA" id="ARBA00022840"/>
    </source>
</evidence>
<keyword evidence="1 3" id="KW-0547">Nucleotide-binding</keyword>
<dbReference type="Proteomes" id="UP001327093">
    <property type="component" value="Unassembled WGS sequence"/>
</dbReference>
<dbReference type="PROSITE" id="PS00674">
    <property type="entry name" value="AAA"/>
    <property type="match status" value="1"/>
</dbReference>
<comment type="similarity">
    <text evidence="3">Belongs to the AAA ATPase family.</text>
</comment>
<name>A0ABU6A5B6_9PSEU</name>
<keyword evidence="6" id="KW-1185">Reference proteome</keyword>
<dbReference type="InterPro" id="IPR003960">
    <property type="entry name" value="ATPase_AAA_CS"/>
</dbReference>
<dbReference type="Gene3D" id="1.10.8.60">
    <property type="match status" value="1"/>
</dbReference>
<dbReference type="InterPro" id="IPR027417">
    <property type="entry name" value="P-loop_NTPase"/>
</dbReference>
<dbReference type="Gene3D" id="3.40.630.30">
    <property type="match status" value="1"/>
</dbReference>
<reference evidence="5 6" key="1">
    <citation type="submission" date="2023-10" db="EMBL/GenBank/DDBJ databases">
        <title>Saccharopolyspora sp. nov., isolated from mangrove soil.</title>
        <authorList>
            <person name="Lu Y."/>
            <person name="Liu W."/>
        </authorList>
    </citation>
    <scope>NUCLEOTIDE SEQUENCE [LARGE SCALE GENOMIC DNA]</scope>
    <source>
        <strain evidence="5 6">S2-29</strain>
    </source>
</reference>
<dbReference type="InterPro" id="IPR050168">
    <property type="entry name" value="AAA_ATPase_domain"/>
</dbReference>
<dbReference type="InterPro" id="IPR016181">
    <property type="entry name" value="Acyl_CoA_acyltransferase"/>
</dbReference>
<dbReference type="EMBL" id="JAWLNX010000002">
    <property type="protein sequence ID" value="MEB3366634.1"/>
    <property type="molecule type" value="Genomic_DNA"/>
</dbReference>
<sequence length="484" mass="53434">MVRGCAFGRLLLDRLRPDRTRRSTHRKRVLATVDGVVLYFGHGLVRGGPVSTARDSRGCVVPVWRVRDFHGDDLDQAIHIWDQSREGAEPVFSAAEVVSMAQSGHPAMVAVVQDDVVGMAAARVEGERAWLALFALDSRWRNRGIGSALLTELEKKLRHQGVHRIASLVPEGAAGEKAMANSGYRPRTDLTYFEKVEELDPADVDMLEHLGGSLIPPGRWDELAGMQREKDVIERRVVLPITHREQAERHGVLPPKATVLFGPPGTGKTSFAKAIASRLNWPFVELFPSRLAASSPDGLAASLREVFAQLEELDDVVLFIDEVEEIAGTRSTPSAGPAHGVTNELLKLIPGFREHDHRLLVCATNSVHSLDPAFLRPGRFDYIIPVGPPDRPARRAVWSRYLGPARDNVDLDLLVERSEFFTPADIEFAARQGAQAAFERDVFEASGELATTEDYLQAIAEARPTLSASAISDFERDIEVYTRL</sequence>
<dbReference type="Pfam" id="PF00004">
    <property type="entry name" value="AAA"/>
    <property type="match status" value="1"/>
</dbReference>
<evidence type="ECO:0000256" key="1">
    <source>
        <dbReference type="ARBA" id="ARBA00022741"/>
    </source>
</evidence>